<keyword evidence="3" id="KW-1185">Reference proteome</keyword>
<evidence type="ECO:0000313" key="2">
    <source>
        <dbReference type="EMBL" id="MFA0792323.1"/>
    </source>
</evidence>
<evidence type="ECO:0000313" key="3">
    <source>
        <dbReference type="Proteomes" id="UP001569414"/>
    </source>
</evidence>
<dbReference type="Proteomes" id="UP001569414">
    <property type="component" value="Unassembled WGS sequence"/>
</dbReference>
<organism evidence="2 3">
    <name type="scientific">Microbulbifer echini</name>
    <dbReference type="NCBI Taxonomy" id="1529067"/>
    <lineage>
        <taxon>Bacteria</taxon>
        <taxon>Pseudomonadati</taxon>
        <taxon>Pseudomonadota</taxon>
        <taxon>Gammaproteobacteria</taxon>
        <taxon>Cellvibrionales</taxon>
        <taxon>Microbulbiferaceae</taxon>
        <taxon>Microbulbifer</taxon>
    </lineage>
</organism>
<feature type="region of interest" description="Disordered" evidence="1">
    <location>
        <begin position="75"/>
        <end position="110"/>
    </location>
</feature>
<dbReference type="EMBL" id="JBGMEL010000022">
    <property type="protein sequence ID" value="MFA0792323.1"/>
    <property type="molecule type" value="Genomic_DNA"/>
</dbReference>
<feature type="compositionally biased region" description="Basic and acidic residues" evidence="1">
    <location>
        <begin position="85"/>
        <end position="110"/>
    </location>
</feature>
<reference evidence="2 3" key="1">
    <citation type="submission" date="2024-08" db="EMBL/GenBank/DDBJ databases">
        <authorList>
            <person name="Ishaq N."/>
        </authorList>
    </citation>
    <scope>NUCLEOTIDE SEQUENCE [LARGE SCALE GENOMIC DNA]</scope>
    <source>
        <strain evidence="2 3">JCM 30400</strain>
    </source>
</reference>
<gene>
    <name evidence="2" type="ORF">ACCI51_17430</name>
</gene>
<accession>A0ABV4NS49</accession>
<dbReference type="RefSeq" id="WP_371844698.1">
    <property type="nucleotide sequence ID" value="NZ_JBGMEL010000022.1"/>
</dbReference>
<evidence type="ECO:0000256" key="1">
    <source>
        <dbReference type="SAM" id="MobiDB-lite"/>
    </source>
</evidence>
<proteinExistence type="predicted"/>
<comment type="caution">
    <text evidence="2">The sequence shown here is derived from an EMBL/GenBank/DDBJ whole genome shotgun (WGS) entry which is preliminary data.</text>
</comment>
<sequence length="230" mass="26352">MQNKSKKAETWRLVISLTLSLGAHAVLIYIPIALAPRALETREASRTPIEIILIRRDIKKVPPVANSKIDYLTVEPNSTHSIRPQKPENNTKERSSEVEPRRKSTTRENYKVQVKTKLRPEKHPVPTVINPQLSVPTDPRAGSQSTVFDPKLEEKLIRDRNKVRKFLPKDARYKTSTSRFVQIGDRCWDVKDVPVSNKNSDLNPWFRAKCPNNSRAQSDIDRLAEKYGIP</sequence>
<name>A0ABV4NS49_9GAMM</name>
<protein>
    <submittedName>
        <fullName evidence="2">Uncharacterized protein</fullName>
    </submittedName>
</protein>
<feature type="region of interest" description="Disordered" evidence="1">
    <location>
        <begin position="123"/>
        <end position="145"/>
    </location>
</feature>